<evidence type="ECO:0000313" key="2">
    <source>
        <dbReference type="Proteomes" id="UP001153636"/>
    </source>
</evidence>
<organism evidence="1 2">
    <name type="scientific">Psylliodes chrysocephalus</name>
    <dbReference type="NCBI Taxonomy" id="3402493"/>
    <lineage>
        <taxon>Eukaryota</taxon>
        <taxon>Metazoa</taxon>
        <taxon>Ecdysozoa</taxon>
        <taxon>Arthropoda</taxon>
        <taxon>Hexapoda</taxon>
        <taxon>Insecta</taxon>
        <taxon>Pterygota</taxon>
        <taxon>Neoptera</taxon>
        <taxon>Endopterygota</taxon>
        <taxon>Coleoptera</taxon>
        <taxon>Polyphaga</taxon>
        <taxon>Cucujiformia</taxon>
        <taxon>Chrysomeloidea</taxon>
        <taxon>Chrysomelidae</taxon>
        <taxon>Galerucinae</taxon>
        <taxon>Alticini</taxon>
        <taxon>Psylliodes</taxon>
    </lineage>
</organism>
<name>A0A9P0CI03_9CUCU</name>
<gene>
    <name evidence="1" type="ORF">PSYICH_LOCUS4961</name>
</gene>
<sequence length="161" mass="18532">MIDYDKGSFVRVSVEDKSTVIRKSSLCWLLDQAKDKVSSDRLRRFIGNRPKSLKPENLQVKSQIKTGDWCVFEYTKLKNNKCAIKDCLLGRVLSFGYLEPSSKILCPYWALVQSREEGIGCHCAWYSIDEVGILTAIDTDTKEICEISIQMFYSLSYHTRK</sequence>
<dbReference type="EMBL" id="OV651827">
    <property type="protein sequence ID" value="CAH1103812.1"/>
    <property type="molecule type" value="Genomic_DNA"/>
</dbReference>
<proteinExistence type="predicted"/>
<dbReference type="Proteomes" id="UP001153636">
    <property type="component" value="Chromosome 15"/>
</dbReference>
<accession>A0A9P0CI03</accession>
<dbReference type="AlphaFoldDB" id="A0A9P0CI03"/>
<protein>
    <submittedName>
        <fullName evidence="1">Uncharacterized protein</fullName>
    </submittedName>
</protein>
<reference evidence="1" key="1">
    <citation type="submission" date="2022-01" db="EMBL/GenBank/DDBJ databases">
        <authorList>
            <person name="King R."/>
        </authorList>
    </citation>
    <scope>NUCLEOTIDE SEQUENCE</scope>
</reference>
<evidence type="ECO:0000313" key="1">
    <source>
        <dbReference type="EMBL" id="CAH1103812.1"/>
    </source>
</evidence>
<dbReference type="OrthoDB" id="6782992at2759"/>
<keyword evidence="2" id="KW-1185">Reference proteome</keyword>